<dbReference type="HAMAP" id="MF_00126">
    <property type="entry name" value="Gln_tRNA_synth"/>
    <property type="match status" value="1"/>
</dbReference>
<dbReference type="SUPFAM" id="SSF50715">
    <property type="entry name" value="Ribosomal protein L25-like"/>
    <property type="match status" value="1"/>
</dbReference>
<dbReference type="InterPro" id="IPR014729">
    <property type="entry name" value="Rossmann-like_a/b/a_fold"/>
</dbReference>
<dbReference type="InterPro" id="IPR004514">
    <property type="entry name" value="Gln-tRNA-synth"/>
</dbReference>
<feature type="compositionally biased region" description="Basic residues" evidence="10">
    <location>
        <begin position="1"/>
        <end position="23"/>
    </location>
</feature>
<dbReference type="EC" id="6.1.1.18" evidence="8"/>
<dbReference type="PRINTS" id="PR00987">
    <property type="entry name" value="TRNASYNTHGLU"/>
</dbReference>
<evidence type="ECO:0000256" key="10">
    <source>
        <dbReference type="SAM" id="MobiDB-lite"/>
    </source>
</evidence>
<evidence type="ECO:0000259" key="11">
    <source>
        <dbReference type="Pfam" id="PF00749"/>
    </source>
</evidence>
<dbReference type="InterPro" id="IPR020058">
    <property type="entry name" value="Glu/Gln-tRNA-synth_Ib_cat-dom"/>
</dbReference>
<evidence type="ECO:0000256" key="2">
    <source>
        <dbReference type="ARBA" id="ARBA00022490"/>
    </source>
</evidence>
<dbReference type="GO" id="GO:0016874">
    <property type="term" value="F:ligase activity"/>
    <property type="evidence" value="ECO:0007669"/>
    <property type="project" value="UniProtKB-KW"/>
</dbReference>
<proteinExistence type="inferred from homology"/>
<dbReference type="InterPro" id="IPR050132">
    <property type="entry name" value="Gln/Glu-tRNA_Ligase"/>
</dbReference>
<dbReference type="InterPro" id="IPR022861">
    <property type="entry name" value="Gln_tRNA_ligase_bac"/>
</dbReference>
<organism evidence="14 15">
    <name type="scientific">Tepidiphilus baoligensis</name>
    <dbReference type="NCBI Taxonomy" id="2698687"/>
    <lineage>
        <taxon>Bacteria</taxon>
        <taxon>Pseudomonadati</taxon>
        <taxon>Pseudomonadota</taxon>
        <taxon>Hydrogenophilia</taxon>
        <taxon>Hydrogenophilales</taxon>
        <taxon>Hydrogenophilaceae</taxon>
        <taxon>Tepidiphilus</taxon>
    </lineage>
</organism>
<evidence type="ECO:0000259" key="12">
    <source>
        <dbReference type="Pfam" id="PF03950"/>
    </source>
</evidence>
<keyword evidence="15" id="KW-1185">Reference proteome</keyword>
<comment type="similarity">
    <text evidence="1 8 9">Belongs to the class-I aminoacyl-tRNA synthetase family.</text>
</comment>
<keyword evidence="3 8" id="KW-0436">Ligase</keyword>
<dbReference type="InterPro" id="IPR020059">
    <property type="entry name" value="Glu/Gln-tRNA-synth_Ib_codon-bd"/>
</dbReference>
<feature type="domain" description="tRNA synthetases class I (E and Q) anti-codon binding" evidence="13">
    <location>
        <begin position="510"/>
        <end position="587"/>
    </location>
</feature>
<evidence type="ECO:0000313" key="14">
    <source>
        <dbReference type="EMBL" id="NMH16594.1"/>
    </source>
</evidence>
<evidence type="ECO:0000256" key="1">
    <source>
        <dbReference type="ARBA" id="ARBA00005594"/>
    </source>
</evidence>
<dbReference type="InterPro" id="IPR020056">
    <property type="entry name" value="Rbsml_bL25/Gln-tRNA_synth_N"/>
</dbReference>
<feature type="domain" description="Glutamyl/glutaminyl-tRNA synthetase class Ib catalytic" evidence="11">
    <location>
        <begin position="72"/>
        <end position="376"/>
    </location>
</feature>
<evidence type="ECO:0000256" key="8">
    <source>
        <dbReference type="HAMAP-Rule" id="MF_00126"/>
    </source>
</evidence>
<dbReference type="Gene3D" id="3.40.50.620">
    <property type="entry name" value="HUPs"/>
    <property type="match status" value="1"/>
</dbReference>
<dbReference type="NCBIfam" id="NF011291">
    <property type="entry name" value="PRK14703.1"/>
    <property type="match status" value="1"/>
</dbReference>
<dbReference type="Proteomes" id="UP000669605">
    <property type="component" value="Unassembled WGS sequence"/>
</dbReference>
<dbReference type="Pfam" id="PF00749">
    <property type="entry name" value="tRNA-synt_1c"/>
    <property type="match status" value="1"/>
</dbReference>
<dbReference type="Pfam" id="PF03950">
    <property type="entry name" value="tRNA-synt_1c_C"/>
    <property type="match status" value="1"/>
</dbReference>
<comment type="caution">
    <text evidence="8">Lacks conserved residue(s) required for the propagation of feature annotation.</text>
</comment>
<feature type="region of interest" description="Disordered" evidence="10">
    <location>
        <begin position="1"/>
        <end position="34"/>
    </location>
</feature>
<feature type="binding site" evidence="8">
    <location>
        <begin position="80"/>
        <end position="82"/>
    </location>
    <ligand>
        <name>ATP</name>
        <dbReference type="ChEBI" id="CHEBI:30616"/>
    </ligand>
</feature>
<protein>
    <recommendedName>
        <fullName evidence="8">Glutamine--tRNA ligase</fullName>
        <ecNumber evidence="8">6.1.1.18</ecNumber>
    </recommendedName>
    <alternativeName>
        <fullName evidence="8">Glutaminyl-tRNA synthetase</fullName>
        <shortName evidence="8">GlnRS</shortName>
    </alternativeName>
</protein>
<dbReference type="SUPFAM" id="SSF52374">
    <property type="entry name" value="Nucleotidylyl transferase"/>
    <property type="match status" value="1"/>
</dbReference>
<evidence type="ECO:0000259" key="13">
    <source>
        <dbReference type="Pfam" id="PF20974"/>
    </source>
</evidence>
<dbReference type="InterPro" id="IPR011035">
    <property type="entry name" value="Ribosomal_bL25/Gln-tRNA_synth"/>
</dbReference>
<dbReference type="NCBIfam" id="TIGR00440">
    <property type="entry name" value="glnS"/>
    <property type="match status" value="1"/>
</dbReference>
<evidence type="ECO:0000256" key="5">
    <source>
        <dbReference type="ARBA" id="ARBA00022840"/>
    </source>
</evidence>
<keyword evidence="6 8" id="KW-0648">Protein biosynthesis</keyword>
<feature type="binding site" evidence="8">
    <location>
        <position position="112"/>
    </location>
    <ligand>
        <name>L-glutamine</name>
        <dbReference type="ChEBI" id="CHEBI:58359"/>
    </ligand>
</feature>
<dbReference type="InterPro" id="IPR049437">
    <property type="entry name" value="tRNA-synt_1c_C2"/>
</dbReference>
<feature type="domain" description="Glutamyl/glutaminyl-tRNA synthetase class Ib anti-codon binding" evidence="12">
    <location>
        <begin position="390"/>
        <end position="488"/>
    </location>
</feature>
<dbReference type="InterPro" id="IPR000924">
    <property type="entry name" value="Glu/Gln-tRNA-synth"/>
</dbReference>
<evidence type="ECO:0000256" key="7">
    <source>
        <dbReference type="ARBA" id="ARBA00023146"/>
    </source>
</evidence>
<evidence type="ECO:0000256" key="4">
    <source>
        <dbReference type="ARBA" id="ARBA00022741"/>
    </source>
</evidence>
<name>A0ABX1QMD7_9PROT</name>
<keyword evidence="7 8" id="KW-0030">Aminoacyl-tRNA synthetase</keyword>
<dbReference type="InterPro" id="IPR020061">
    <property type="entry name" value="Glu_tRNA_lig_a-bdl"/>
</dbReference>
<feature type="binding site" evidence="8">
    <location>
        <begin position="319"/>
        <end position="321"/>
    </location>
    <ligand>
        <name>ATP</name>
        <dbReference type="ChEBI" id="CHEBI:30616"/>
    </ligand>
</feature>
<dbReference type="PANTHER" id="PTHR43097">
    <property type="entry name" value="GLUTAMINE-TRNA LIGASE"/>
    <property type="match status" value="1"/>
</dbReference>
<dbReference type="EMBL" id="JAAAUB010000006">
    <property type="protein sequence ID" value="NMH16594.1"/>
    <property type="molecule type" value="Genomic_DNA"/>
</dbReference>
<dbReference type="Gene3D" id="3.90.800.10">
    <property type="entry name" value="Glutamyl-tRNA Synthetase, Domain 3"/>
    <property type="match status" value="1"/>
</dbReference>
<feature type="binding site" evidence="8">
    <location>
        <begin position="311"/>
        <end position="312"/>
    </location>
    <ligand>
        <name>ATP</name>
        <dbReference type="ChEBI" id="CHEBI:30616"/>
    </ligand>
</feature>
<keyword evidence="4 8" id="KW-0547">Nucleotide-binding</keyword>
<feature type="binding site" evidence="8">
    <location>
        <position position="257"/>
    </location>
    <ligand>
        <name>L-glutamine</name>
        <dbReference type="ChEBI" id="CHEBI:58359"/>
    </ligand>
</feature>
<evidence type="ECO:0000256" key="3">
    <source>
        <dbReference type="ARBA" id="ARBA00022598"/>
    </source>
</evidence>
<keyword evidence="5 8" id="KW-0067">ATP-binding</keyword>
<comment type="subcellular location">
    <subcellularLocation>
        <location evidence="8">Cytoplasm</location>
    </subcellularLocation>
</comment>
<evidence type="ECO:0000256" key="6">
    <source>
        <dbReference type="ARBA" id="ARBA00022917"/>
    </source>
</evidence>
<evidence type="ECO:0000256" key="9">
    <source>
        <dbReference type="RuleBase" id="RU363037"/>
    </source>
</evidence>
<dbReference type="Pfam" id="PF20974">
    <property type="entry name" value="tRNA-synt_1c_C2"/>
    <property type="match status" value="1"/>
</dbReference>
<accession>A0ABX1QMD7</accession>
<feature type="short sequence motif" description="'KMSKS' region" evidence="8">
    <location>
        <begin position="318"/>
        <end position="322"/>
    </location>
</feature>
<evidence type="ECO:0000313" key="15">
    <source>
        <dbReference type="Proteomes" id="UP000669605"/>
    </source>
</evidence>
<keyword evidence="2 8" id="KW-0963">Cytoplasm</keyword>
<gene>
    <name evidence="8" type="primary">glnS</name>
    <name evidence="14" type="ORF">GV368_05640</name>
</gene>
<reference evidence="14 15" key="1">
    <citation type="journal article" date="2020" name="Curr. Microbiol.">
        <title>Tepidiphilus baoligensis sp. nov., a Novel Bacterium of the Family Hydrogenophilaceae Isolated from an Oil Reservoir.</title>
        <authorList>
            <person name="Zhang X."/>
            <person name="Wang G."/>
            <person name="Ma X."/>
            <person name="Yu J."/>
            <person name="You J."/>
            <person name="Xue Y."/>
            <person name="Ma Y."/>
        </authorList>
    </citation>
    <scope>NUCLEOTIDE SEQUENCE [LARGE SCALE GENOMIC DNA]</scope>
    <source>
        <strain evidence="14 15">B18-69</strain>
    </source>
</reference>
<sequence>MRPRAKGSRQRPRKKRTGSRHRGTPNAPRRPGRARIAFSAFPEVDIVSDLAPPAHFIKNAIDEDLAAGRYRQVVTRFPPEPNGYLHFGHAKSIVLNFGLARLYGGRCHMRFDDTNPTTESMDYVEAILEAVRWLGYDWGEHLYFASDYFETMYRCAEALIERGLAYVDSLPPEEIRALRGTLTEPGRDSPYRNRSIEENLALFRRMRAGEFPDGAHVLRAKIDMASPNLNLRDPILYRIRHVSHYRTGNAWCLYPTYTYAHPIEDAIEGITHSLCTLEFEDQRPFYEWLLEALAEAGVFSRPLPRQIEFARLNLEYVVLSKRKLIQLVEERHVAGWDDPRLPTLAGGRRRGYTPEGFRLFCERIGVSKADGWIGYEVLEQAMRDHLNEAAERRIAVLDPLELVIDDFPEGHVEWCEAPNHPLDPERGKRRIPFTRRLWIERGDFMETPVKGFHRLTPGATVRLRYGYVIECTGCDKDESGRVVRVHARHFPDSKSGTPGADRYKTKGNCHWLSCDHAIEAEIRHYDRLFRHPRPGTEPGPDGAPRSFLEDLNPESLRCYRAFVEPDAAQVPPETRFQFERHGYFVADRYDHRPETPVFNLTVGLKDTWGKIQR</sequence>
<dbReference type="Gene3D" id="2.40.240.10">
    <property type="entry name" value="Ribosomal Protein L25, Chain P"/>
    <property type="match status" value="2"/>
</dbReference>
<feature type="binding site" evidence="8">
    <location>
        <position position="276"/>
    </location>
    <ligand>
        <name>ATP</name>
        <dbReference type="ChEBI" id="CHEBI:30616"/>
    </ligand>
</feature>
<comment type="catalytic activity">
    <reaction evidence="8">
        <text>tRNA(Gln) + L-glutamine + ATP = L-glutaminyl-tRNA(Gln) + AMP + diphosphate</text>
        <dbReference type="Rhea" id="RHEA:20121"/>
        <dbReference type="Rhea" id="RHEA-COMP:9662"/>
        <dbReference type="Rhea" id="RHEA-COMP:9681"/>
        <dbReference type="ChEBI" id="CHEBI:30616"/>
        <dbReference type="ChEBI" id="CHEBI:33019"/>
        <dbReference type="ChEBI" id="CHEBI:58359"/>
        <dbReference type="ChEBI" id="CHEBI:78442"/>
        <dbReference type="ChEBI" id="CHEBI:78521"/>
        <dbReference type="ChEBI" id="CHEBI:456215"/>
        <dbReference type="EC" id="6.1.1.18"/>
    </reaction>
</comment>
<dbReference type="PANTHER" id="PTHR43097:SF5">
    <property type="entry name" value="GLUTAMATE--TRNA LIGASE"/>
    <property type="match status" value="1"/>
</dbReference>
<comment type="caution">
    <text evidence="14">The sequence shown here is derived from an EMBL/GenBank/DDBJ whole genome shotgun (WGS) entry which is preliminary data.</text>
</comment>
<comment type="subunit">
    <text evidence="8">Monomer.</text>
</comment>
<dbReference type="Gene3D" id="1.10.1160.10">
    <property type="entry name" value="Glutamyl-trna Synthetase, Domain 2"/>
    <property type="match status" value="1"/>
</dbReference>